<sequence length="124" mass="13876">MIIYIRRNRPPQVQKRFHQLEAGAAAISVITYGELRYGAEKSTSRDSSLERLAALVSLLPVLALPDSAAETYGLLRAELERRGEMIGGNDLWIAAHALSEQFTLVTNNVREFQRIPGLAIENWI</sequence>
<evidence type="ECO:0000256" key="2">
    <source>
        <dbReference type="ARBA" id="ARBA00022649"/>
    </source>
</evidence>
<dbReference type="InterPro" id="IPR029060">
    <property type="entry name" value="PIN-like_dom_sf"/>
</dbReference>
<keyword evidence="2" id="KW-1277">Toxin-antitoxin system</keyword>
<dbReference type="AlphaFoldDB" id="A0A418WJ01"/>
<evidence type="ECO:0000256" key="5">
    <source>
        <dbReference type="ARBA" id="ARBA00022801"/>
    </source>
</evidence>
<protein>
    <submittedName>
        <fullName evidence="9">Type II toxin-antitoxin system VapC family toxin</fullName>
    </submittedName>
</protein>
<dbReference type="PANTHER" id="PTHR33653:SF1">
    <property type="entry name" value="RIBONUCLEASE VAPC2"/>
    <property type="match status" value="1"/>
</dbReference>
<evidence type="ECO:0000313" key="10">
    <source>
        <dbReference type="Proteomes" id="UP000284605"/>
    </source>
</evidence>
<evidence type="ECO:0000256" key="4">
    <source>
        <dbReference type="ARBA" id="ARBA00022723"/>
    </source>
</evidence>
<dbReference type="Gene3D" id="3.40.50.1010">
    <property type="entry name" value="5'-nuclease"/>
    <property type="match status" value="1"/>
</dbReference>
<dbReference type="InterPro" id="IPR050556">
    <property type="entry name" value="Type_II_TA_system_RNase"/>
</dbReference>
<dbReference type="GO" id="GO:0046872">
    <property type="term" value="F:metal ion binding"/>
    <property type="evidence" value="ECO:0007669"/>
    <property type="project" value="UniProtKB-KW"/>
</dbReference>
<organism evidence="9 10">
    <name type="scientific">Oleomonas cavernae</name>
    <dbReference type="NCBI Taxonomy" id="2320859"/>
    <lineage>
        <taxon>Bacteria</taxon>
        <taxon>Pseudomonadati</taxon>
        <taxon>Pseudomonadota</taxon>
        <taxon>Alphaproteobacteria</taxon>
        <taxon>Acetobacterales</taxon>
        <taxon>Acetobacteraceae</taxon>
        <taxon>Oleomonas</taxon>
    </lineage>
</organism>
<dbReference type="OrthoDB" id="9796690at2"/>
<comment type="caution">
    <text evidence="9">The sequence shown here is derived from an EMBL/GenBank/DDBJ whole genome shotgun (WGS) entry which is preliminary data.</text>
</comment>
<keyword evidence="10" id="KW-1185">Reference proteome</keyword>
<reference evidence="9 10" key="1">
    <citation type="submission" date="2018-09" db="EMBL/GenBank/DDBJ databases">
        <authorList>
            <person name="Zhu H."/>
        </authorList>
    </citation>
    <scope>NUCLEOTIDE SEQUENCE [LARGE SCALE GENOMIC DNA]</scope>
    <source>
        <strain evidence="9 10">K1W22B-8</strain>
    </source>
</reference>
<name>A0A418WJ01_9PROT</name>
<keyword evidence="5" id="KW-0378">Hydrolase</keyword>
<evidence type="ECO:0000259" key="8">
    <source>
        <dbReference type="Pfam" id="PF01850"/>
    </source>
</evidence>
<keyword evidence="4" id="KW-0479">Metal-binding</keyword>
<proteinExistence type="inferred from homology"/>
<dbReference type="GO" id="GO:0016787">
    <property type="term" value="F:hydrolase activity"/>
    <property type="evidence" value="ECO:0007669"/>
    <property type="project" value="UniProtKB-KW"/>
</dbReference>
<evidence type="ECO:0000256" key="1">
    <source>
        <dbReference type="ARBA" id="ARBA00001946"/>
    </source>
</evidence>
<comment type="similarity">
    <text evidence="7">Belongs to the PINc/VapC protein family.</text>
</comment>
<evidence type="ECO:0000256" key="7">
    <source>
        <dbReference type="ARBA" id="ARBA00038093"/>
    </source>
</evidence>
<keyword evidence="3" id="KW-0540">Nuclease</keyword>
<dbReference type="PANTHER" id="PTHR33653">
    <property type="entry name" value="RIBONUCLEASE VAPC2"/>
    <property type="match status" value="1"/>
</dbReference>
<accession>A0A418WJ01</accession>
<dbReference type="GO" id="GO:0004518">
    <property type="term" value="F:nuclease activity"/>
    <property type="evidence" value="ECO:0007669"/>
    <property type="project" value="UniProtKB-KW"/>
</dbReference>
<evidence type="ECO:0000256" key="6">
    <source>
        <dbReference type="ARBA" id="ARBA00022842"/>
    </source>
</evidence>
<evidence type="ECO:0000313" key="9">
    <source>
        <dbReference type="EMBL" id="RJF90041.1"/>
    </source>
</evidence>
<dbReference type="SUPFAM" id="SSF88723">
    <property type="entry name" value="PIN domain-like"/>
    <property type="match status" value="1"/>
</dbReference>
<dbReference type="EMBL" id="QYUK01000011">
    <property type="protein sequence ID" value="RJF90041.1"/>
    <property type="molecule type" value="Genomic_DNA"/>
</dbReference>
<gene>
    <name evidence="9" type="ORF">D3874_17065</name>
</gene>
<dbReference type="Proteomes" id="UP000284605">
    <property type="component" value="Unassembled WGS sequence"/>
</dbReference>
<dbReference type="CDD" id="cd18735">
    <property type="entry name" value="PIN_HiVapC1-like"/>
    <property type="match status" value="1"/>
</dbReference>
<dbReference type="InterPro" id="IPR002716">
    <property type="entry name" value="PIN_dom"/>
</dbReference>
<evidence type="ECO:0000256" key="3">
    <source>
        <dbReference type="ARBA" id="ARBA00022722"/>
    </source>
</evidence>
<feature type="domain" description="PIN" evidence="8">
    <location>
        <begin position="19"/>
        <end position="117"/>
    </location>
</feature>
<keyword evidence="6" id="KW-0460">Magnesium</keyword>
<dbReference type="Pfam" id="PF01850">
    <property type="entry name" value="PIN"/>
    <property type="match status" value="1"/>
</dbReference>
<comment type="cofactor">
    <cofactor evidence="1">
        <name>Mg(2+)</name>
        <dbReference type="ChEBI" id="CHEBI:18420"/>
    </cofactor>
</comment>